<evidence type="ECO:0000259" key="17">
    <source>
        <dbReference type="PROSITE" id="PS51194"/>
    </source>
</evidence>
<keyword evidence="11" id="KW-0413">Isomerase</keyword>
<keyword evidence="4 15" id="KW-0227">DNA damage</keyword>
<dbReference type="Proteomes" id="UP000460549">
    <property type="component" value="Unassembled WGS sequence"/>
</dbReference>
<dbReference type="SUPFAM" id="SSF52540">
    <property type="entry name" value="P-loop containing nucleoside triphosphate hydrolases"/>
    <property type="match status" value="2"/>
</dbReference>
<dbReference type="PROSITE" id="PS51192">
    <property type="entry name" value="HELICASE_ATP_BIND_1"/>
    <property type="match status" value="1"/>
</dbReference>
<dbReference type="SMART" id="SM00490">
    <property type="entry name" value="HELICc"/>
    <property type="match status" value="1"/>
</dbReference>
<evidence type="ECO:0000256" key="14">
    <source>
        <dbReference type="ARBA" id="ARBA00048988"/>
    </source>
</evidence>
<comment type="function">
    <text evidence="15">Plays a critical role in recombination and DNA repair. Helps process Holliday junction intermediates to mature products by catalyzing branch migration. Has replication fork regression activity, unwinds stalled or blocked replication forks to make a HJ that can be resolved. Has a DNA unwinding activity characteristic of a DNA helicase with 3'-5' polarity.</text>
</comment>
<comment type="similarity">
    <text evidence="1 15">Belongs to the helicase family. RecG subfamily.</text>
</comment>
<dbReference type="GO" id="GO:0005524">
    <property type="term" value="F:ATP binding"/>
    <property type="evidence" value="ECO:0007669"/>
    <property type="project" value="UniProtKB-KW"/>
</dbReference>
<dbReference type="GO" id="GO:0003677">
    <property type="term" value="F:DNA binding"/>
    <property type="evidence" value="ECO:0007669"/>
    <property type="project" value="UniProtKB-KW"/>
</dbReference>
<evidence type="ECO:0000256" key="5">
    <source>
        <dbReference type="ARBA" id="ARBA00022801"/>
    </source>
</evidence>
<evidence type="ECO:0000256" key="4">
    <source>
        <dbReference type="ARBA" id="ARBA00022763"/>
    </source>
</evidence>
<dbReference type="InterPro" id="IPR004609">
    <property type="entry name" value="ATP-dep_DNA_helicase_RecG"/>
</dbReference>
<keyword evidence="10 15" id="KW-0234">DNA repair</keyword>
<comment type="catalytic activity">
    <reaction evidence="12 15">
        <text>Couples ATP hydrolysis with the unwinding of duplex DNA by translocating in the 3'-5' direction.</text>
        <dbReference type="EC" id="5.6.2.4"/>
    </reaction>
</comment>
<dbReference type="PROSITE" id="PS51194">
    <property type="entry name" value="HELICASE_CTER"/>
    <property type="match status" value="1"/>
</dbReference>
<keyword evidence="6 15" id="KW-0347">Helicase</keyword>
<dbReference type="EC" id="5.6.2.4" evidence="13 15"/>
<dbReference type="Pfam" id="PF00271">
    <property type="entry name" value="Helicase_C"/>
    <property type="match status" value="1"/>
</dbReference>
<accession>A0A7X2PBJ5</accession>
<organism evidence="18 19">
    <name type="scientific">Bullifex porci</name>
    <dbReference type="NCBI Taxonomy" id="2606638"/>
    <lineage>
        <taxon>Bacteria</taxon>
        <taxon>Pseudomonadati</taxon>
        <taxon>Spirochaetota</taxon>
        <taxon>Spirochaetia</taxon>
        <taxon>Spirochaetales</taxon>
        <taxon>Spirochaetaceae</taxon>
        <taxon>Bullifex</taxon>
    </lineage>
</organism>
<dbReference type="Gene3D" id="3.40.50.300">
    <property type="entry name" value="P-loop containing nucleotide triphosphate hydrolases"/>
    <property type="match status" value="2"/>
</dbReference>
<dbReference type="NCBIfam" id="NF008168">
    <property type="entry name" value="PRK10917.2-2"/>
    <property type="match status" value="1"/>
</dbReference>
<dbReference type="SMART" id="SM00487">
    <property type="entry name" value="DEXDc"/>
    <property type="match status" value="1"/>
</dbReference>
<evidence type="ECO:0000256" key="13">
    <source>
        <dbReference type="ARBA" id="ARBA00034808"/>
    </source>
</evidence>
<dbReference type="NCBIfam" id="TIGR00643">
    <property type="entry name" value="recG"/>
    <property type="match status" value="1"/>
</dbReference>
<dbReference type="CDD" id="cd17992">
    <property type="entry name" value="DEXHc_RecG"/>
    <property type="match status" value="1"/>
</dbReference>
<dbReference type="InterPro" id="IPR001650">
    <property type="entry name" value="Helicase_C-like"/>
</dbReference>
<gene>
    <name evidence="18" type="primary">recG</name>
    <name evidence="18" type="ORF">FYJ80_03655</name>
</gene>
<dbReference type="Pfam" id="PF17191">
    <property type="entry name" value="RecG_wedge"/>
    <property type="match status" value="1"/>
</dbReference>
<evidence type="ECO:0000313" key="18">
    <source>
        <dbReference type="EMBL" id="MSU05876.1"/>
    </source>
</evidence>
<keyword evidence="19" id="KW-1185">Reference proteome</keyword>
<dbReference type="GO" id="GO:0006310">
    <property type="term" value="P:DNA recombination"/>
    <property type="evidence" value="ECO:0007669"/>
    <property type="project" value="UniProtKB-UniRule"/>
</dbReference>
<evidence type="ECO:0000256" key="3">
    <source>
        <dbReference type="ARBA" id="ARBA00022741"/>
    </source>
</evidence>
<dbReference type="InterPro" id="IPR012340">
    <property type="entry name" value="NA-bd_OB-fold"/>
</dbReference>
<evidence type="ECO:0000259" key="16">
    <source>
        <dbReference type="PROSITE" id="PS51192"/>
    </source>
</evidence>
<dbReference type="InterPro" id="IPR011545">
    <property type="entry name" value="DEAD/DEAH_box_helicase_dom"/>
</dbReference>
<evidence type="ECO:0000256" key="11">
    <source>
        <dbReference type="ARBA" id="ARBA00023235"/>
    </source>
</evidence>
<dbReference type="SUPFAM" id="SSF50249">
    <property type="entry name" value="Nucleic acid-binding proteins"/>
    <property type="match status" value="1"/>
</dbReference>
<reference evidence="18 19" key="1">
    <citation type="submission" date="2019-08" db="EMBL/GenBank/DDBJ databases">
        <title>In-depth cultivation of the pig gut microbiome towards novel bacterial diversity and tailored functional studies.</title>
        <authorList>
            <person name="Wylensek D."/>
            <person name="Hitch T.C.A."/>
            <person name="Clavel T."/>
        </authorList>
    </citation>
    <scope>NUCLEOTIDE SEQUENCE [LARGE SCALE GENOMIC DNA]</scope>
    <source>
        <strain evidence="18 19">NM-380-WT-3C1</strain>
    </source>
</reference>
<evidence type="ECO:0000256" key="6">
    <source>
        <dbReference type="ARBA" id="ARBA00022806"/>
    </source>
</evidence>
<evidence type="ECO:0000256" key="8">
    <source>
        <dbReference type="ARBA" id="ARBA00023125"/>
    </source>
</evidence>
<evidence type="ECO:0000256" key="10">
    <source>
        <dbReference type="ARBA" id="ARBA00023204"/>
    </source>
</evidence>
<dbReference type="GO" id="GO:0043138">
    <property type="term" value="F:3'-5' DNA helicase activity"/>
    <property type="evidence" value="ECO:0007669"/>
    <property type="project" value="UniProtKB-EC"/>
</dbReference>
<feature type="domain" description="Helicase C-terminal" evidence="17">
    <location>
        <begin position="445"/>
        <end position="615"/>
    </location>
</feature>
<keyword evidence="3 15" id="KW-0547">Nucleotide-binding</keyword>
<dbReference type="AlphaFoldDB" id="A0A7X2PBJ5"/>
<dbReference type="GO" id="GO:0006281">
    <property type="term" value="P:DNA repair"/>
    <property type="evidence" value="ECO:0007669"/>
    <property type="project" value="UniProtKB-UniRule"/>
</dbReference>
<dbReference type="PANTHER" id="PTHR47964">
    <property type="entry name" value="ATP-DEPENDENT DNA HELICASE HOMOLOG RECG, CHLOROPLASTIC"/>
    <property type="match status" value="1"/>
</dbReference>
<evidence type="ECO:0000256" key="2">
    <source>
        <dbReference type="ARBA" id="ARBA00017846"/>
    </source>
</evidence>
<dbReference type="InterPro" id="IPR033454">
    <property type="entry name" value="RecG_wedge"/>
</dbReference>
<dbReference type="NCBIfam" id="NF008165">
    <property type="entry name" value="PRK10917.1-3"/>
    <property type="match status" value="1"/>
</dbReference>
<proteinExistence type="inferred from homology"/>
<keyword evidence="9 15" id="KW-0233">DNA recombination</keyword>
<comment type="catalytic activity">
    <reaction evidence="14 15">
        <text>ATP + H2O = ADP + phosphate + H(+)</text>
        <dbReference type="Rhea" id="RHEA:13065"/>
        <dbReference type="ChEBI" id="CHEBI:15377"/>
        <dbReference type="ChEBI" id="CHEBI:15378"/>
        <dbReference type="ChEBI" id="CHEBI:30616"/>
        <dbReference type="ChEBI" id="CHEBI:43474"/>
        <dbReference type="ChEBI" id="CHEBI:456216"/>
        <dbReference type="EC" id="5.6.2.4"/>
    </reaction>
</comment>
<evidence type="ECO:0000256" key="7">
    <source>
        <dbReference type="ARBA" id="ARBA00022840"/>
    </source>
</evidence>
<dbReference type="EMBL" id="VUNN01000004">
    <property type="protein sequence ID" value="MSU05876.1"/>
    <property type="molecule type" value="Genomic_DNA"/>
</dbReference>
<comment type="caution">
    <text evidence="18">The sequence shown here is derived from an EMBL/GenBank/DDBJ whole genome shotgun (WGS) entry which is preliminary data.</text>
</comment>
<dbReference type="InterPro" id="IPR045562">
    <property type="entry name" value="RecG_dom3_C"/>
</dbReference>
<feature type="domain" description="Helicase ATP-binding" evidence="16">
    <location>
        <begin position="275"/>
        <end position="436"/>
    </location>
</feature>
<dbReference type="RefSeq" id="WP_154424777.1">
    <property type="nucleotide sequence ID" value="NZ_JAQYPZ010000047.1"/>
</dbReference>
<dbReference type="Pfam" id="PF19833">
    <property type="entry name" value="RecG_dom3_C"/>
    <property type="match status" value="1"/>
</dbReference>
<evidence type="ECO:0000256" key="1">
    <source>
        <dbReference type="ARBA" id="ARBA00007504"/>
    </source>
</evidence>
<sequence length="678" mass="76624">MFLSELTTPIERLQGVGKVRANDYHTKLGVDTFKDLLALSPRAYEDRTKLTSVKDLKAGENVINTKIKVQSHTYFGGFKKNERTLKVIVQDLSGTRISLLCFGRSFLEKTLQAGSVWFINATVNQWNGEWQSSAFSVYRTQEEAGLGRVIPIYPMGGSLTQKSIRKDINTILSNKYLTFDDELPARLYEKYGLMHTDSAIRLMHMPRSMEEVRASKRTLALTELLLMEIALMRQSSYEKSNKKSTISDIEKKLISTLPFSLTKDQIKSLSEIRNDLDNQKSMNRLLQGDVGSGKTLIAWISSLHEIAKGHQVAFMAPTELLARQHAEKAAELLEPLGVKIAFITGDVKGKGRKYLLEALKNGEVDIAIGTHALFSKDVVFKNLRYVIIDEQHRFGVEQRLALTSKGEIPHLLLMTATPIPRTLALTMFSDLQVSSIHTMPQGRKPITTYLVKEENREKMYQTIAVEFKRGHQAYFVYPRIEDEGDSGLRDVKNMFTYLQKEYPNIPSALIHSKVPEDEKMQILTDFRAKKISYLVATSVIEVGIDIPMATCMVIEHAERFGLAALHQLRGRVGRSDLQSYCFLVYSSSLSDDSKARLRVMKESTDGFYIAEKDLEIRGPGEIAGAKQSGFLKLRYASLVNDIDLIEIAKKEALEIIRTDKGLISTENYMLRINIEQEG</sequence>
<keyword evidence="8" id="KW-0238">DNA-binding</keyword>
<dbReference type="InterPro" id="IPR027417">
    <property type="entry name" value="P-loop_NTPase"/>
</dbReference>
<evidence type="ECO:0000256" key="9">
    <source>
        <dbReference type="ARBA" id="ARBA00023172"/>
    </source>
</evidence>
<dbReference type="InterPro" id="IPR014001">
    <property type="entry name" value="Helicase_ATP-bd"/>
</dbReference>
<evidence type="ECO:0000256" key="15">
    <source>
        <dbReference type="RuleBase" id="RU363016"/>
    </source>
</evidence>
<dbReference type="GO" id="GO:0016787">
    <property type="term" value="F:hydrolase activity"/>
    <property type="evidence" value="ECO:0007669"/>
    <property type="project" value="UniProtKB-KW"/>
</dbReference>
<dbReference type="InterPro" id="IPR047112">
    <property type="entry name" value="RecG/Mfd"/>
</dbReference>
<evidence type="ECO:0000256" key="12">
    <source>
        <dbReference type="ARBA" id="ARBA00034617"/>
    </source>
</evidence>
<dbReference type="PANTHER" id="PTHR47964:SF1">
    <property type="entry name" value="ATP-DEPENDENT DNA HELICASE HOMOLOG RECG, CHLOROPLASTIC"/>
    <property type="match status" value="1"/>
</dbReference>
<name>A0A7X2PBJ5_9SPIO</name>
<dbReference type="Pfam" id="PF00270">
    <property type="entry name" value="DEAD"/>
    <property type="match status" value="1"/>
</dbReference>
<protein>
    <recommendedName>
        <fullName evidence="2 15">ATP-dependent DNA helicase RecG</fullName>
        <ecNumber evidence="13 15">5.6.2.4</ecNumber>
    </recommendedName>
</protein>
<keyword evidence="5 15" id="KW-0378">Hydrolase</keyword>
<keyword evidence="7 15" id="KW-0067">ATP-binding</keyword>
<evidence type="ECO:0000313" key="19">
    <source>
        <dbReference type="Proteomes" id="UP000460549"/>
    </source>
</evidence>